<feature type="transmembrane region" description="Helical" evidence="2">
    <location>
        <begin position="152"/>
        <end position="171"/>
    </location>
</feature>
<feature type="transmembrane region" description="Helical" evidence="2">
    <location>
        <begin position="311"/>
        <end position="338"/>
    </location>
</feature>
<feature type="transmembrane region" description="Helical" evidence="2">
    <location>
        <begin position="358"/>
        <end position="381"/>
    </location>
</feature>
<feature type="transmembrane region" description="Helical" evidence="2">
    <location>
        <begin position="118"/>
        <end position="140"/>
    </location>
</feature>
<proteinExistence type="predicted"/>
<reference evidence="4" key="1">
    <citation type="journal article" date="2019" name="Int. J. Syst. Evol. Microbiol.">
        <title>The Global Catalogue of Microorganisms (GCM) 10K type strain sequencing project: providing services to taxonomists for standard genome sequencing and annotation.</title>
        <authorList>
            <consortium name="The Broad Institute Genomics Platform"/>
            <consortium name="The Broad Institute Genome Sequencing Center for Infectious Disease"/>
            <person name="Wu L."/>
            <person name="Ma J."/>
        </authorList>
    </citation>
    <scope>NUCLEOTIDE SEQUENCE [LARGE SCALE GENOMIC DNA]</scope>
    <source>
        <strain evidence="4">JCM 18958</strain>
    </source>
</reference>
<gene>
    <name evidence="3" type="ORF">GCM10025781_09500</name>
</gene>
<comment type="caution">
    <text evidence="3">The sequence shown here is derived from an EMBL/GenBank/DDBJ whole genome shotgun (WGS) entry which is preliminary data.</text>
</comment>
<feature type="compositionally biased region" description="Acidic residues" evidence="1">
    <location>
        <begin position="845"/>
        <end position="859"/>
    </location>
</feature>
<evidence type="ECO:0000313" key="3">
    <source>
        <dbReference type="EMBL" id="GAA4694086.1"/>
    </source>
</evidence>
<feature type="transmembrane region" description="Helical" evidence="2">
    <location>
        <begin position="550"/>
        <end position="572"/>
    </location>
</feature>
<feature type="transmembrane region" description="Helical" evidence="2">
    <location>
        <begin position="278"/>
        <end position="299"/>
    </location>
</feature>
<dbReference type="EMBL" id="BAABLN010000009">
    <property type="protein sequence ID" value="GAA4694086.1"/>
    <property type="molecule type" value="Genomic_DNA"/>
</dbReference>
<feature type="transmembrane region" description="Helical" evidence="2">
    <location>
        <begin position="434"/>
        <end position="453"/>
    </location>
</feature>
<accession>A0ABP8WR57</accession>
<keyword evidence="2" id="KW-1133">Transmembrane helix</keyword>
<feature type="region of interest" description="Disordered" evidence="1">
    <location>
        <begin position="1"/>
        <end position="46"/>
    </location>
</feature>
<feature type="compositionally biased region" description="Low complexity" evidence="1">
    <location>
        <begin position="512"/>
        <end position="530"/>
    </location>
</feature>
<evidence type="ECO:0000256" key="1">
    <source>
        <dbReference type="SAM" id="MobiDB-lite"/>
    </source>
</evidence>
<keyword evidence="4" id="KW-1185">Reference proteome</keyword>
<feature type="transmembrane region" description="Helical" evidence="2">
    <location>
        <begin position="61"/>
        <end position="92"/>
    </location>
</feature>
<evidence type="ECO:0000256" key="2">
    <source>
        <dbReference type="SAM" id="Phobius"/>
    </source>
</evidence>
<feature type="transmembrane region" description="Helical" evidence="2">
    <location>
        <begin position="393"/>
        <end position="414"/>
    </location>
</feature>
<feature type="transmembrane region" description="Helical" evidence="2">
    <location>
        <begin position="230"/>
        <end position="248"/>
    </location>
</feature>
<keyword evidence="2" id="KW-0472">Membrane</keyword>
<feature type="region of interest" description="Disordered" evidence="1">
    <location>
        <begin position="499"/>
        <end position="542"/>
    </location>
</feature>
<protein>
    <recommendedName>
        <fullName evidence="5">Integral membrane protein</fullName>
    </recommendedName>
</protein>
<keyword evidence="2" id="KW-0812">Transmembrane</keyword>
<sequence length="883" mass="92447">MSSSAYGPAGEPRPEHEPQGSQTTKAMPAVGGPAGESPATAPGAAGSQLPAPLRAMTGRHWLVPVLAGVGGYLATVLATVLALLITVVGLALSGDSSTNDLTSDVTGGLDTTTDGNQLWVLLCLPFQLAALAFLAPLRLVMSGAGEGASMGLIFPLYLPLLCGIATAWLLARKLSGRLTLDNRVVQWLMAAIAGLAWAVTALIVTAITVVRTEVPLFLSTLEMRLTGVSFALVAVAFLVGVLSTAAALDVRVAQPAPGRVVTTTERYAPGLLHVLRPIVVHLLVFCVLAGLGIVTYALVEGGAAAGFSAVLWVPVAAGMLFVLSHLSAVTITGAGGWLAEASGSSNVAYLWTDGDQPVWAMLLLILLAVVSAVCAALSWAHVRPVDQRVARTVQSWAVLPVAYLLLGLLLTWLLRASGQLGGLLGLDGVLAVRPVAWTCIVFLLWGAAIEALARFVAPAFVGVLPGGVNRALRGSDRARGRSSVVAAAAAMAGGAAATAAGHAPHDDDDAARPASEPGSGPTYGSGAAPSAAPPTPREPMDPAKKKRIRLLAIIVGSIILLAVIAAIVFSVVSRTAFGPDKKAEELMEAVVSGDAQRATELVDPNVSTQQRGLLTNDIYGAAENRISSYEITDTTVNGDRATVDAKVTQDNVSTDVTMNLVSDGREGLFKSWRLESPESLLYQEVTVQVPAGVETMNVNGNPVGIPRESEPHSVSLTVLPGDYDMSVAAPSKYVTYGEPQTAEVRADDRFMSDTVQFSMEHTPELAQEAARVANAKLDECAASGSFDPEGCSFGFNSYDDNEDYRNPTWTITEYPEYEVYGSGDTLTLSTSSAGEAKLEYQYNSEWDDDEPADWEDQDTETSLYGSGDLVVTGETVEVTFSDY</sequence>
<evidence type="ECO:0000313" key="4">
    <source>
        <dbReference type="Proteomes" id="UP001501446"/>
    </source>
</evidence>
<name>A0ABP8WR57_9MICC</name>
<dbReference type="Proteomes" id="UP001501446">
    <property type="component" value="Unassembled WGS sequence"/>
</dbReference>
<feature type="transmembrane region" description="Helical" evidence="2">
    <location>
        <begin position="187"/>
        <end position="210"/>
    </location>
</feature>
<feature type="region of interest" description="Disordered" evidence="1">
    <location>
        <begin position="844"/>
        <end position="865"/>
    </location>
</feature>
<evidence type="ECO:0008006" key="5">
    <source>
        <dbReference type="Google" id="ProtNLM"/>
    </source>
</evidence>
<dbReference type="RefSeq" id="WP_345310745.1">
    <property type="nucleotide sequence ID" value="NZ_BAABLN010000009.1"/>
</dbReference>
<organism evidence="3 4">
    <name type="scientific">Kocuria gwangalliensis</name>
    <dbReference type="NCBI Taxonomy" id="501592"/>
    <lineage>
        <taxon>Bacteria</taxon>
        <taxon>Bacillati</taxon>
        <taxon>Actinomycetota</taxon>
        <taxon>Actinomycetes</taxon>
        <taxon>Micrococcales</taxon>
        <taxon>Micrococcaceae</taxon>
        <taxon>Kocuria</taxon>
    </lineage>
</organism>